<dbReference type="GO" id="GO:0008184">
    <property type="term" value="F:glycogen phosphorylase activity"/>
    <property type="evidence" value="ECO:0007669"/>
    <property type="project" value="InterPro"/>
</dbReference>
<protein>
    <submittedName>
        <fullName evidence="2">Maltodextrin phosphorylase</fullName>
        <ecNumber evidence="2">2.4.1.1</ecNumber>
    </submittedName>
</protein>
<dbReference type="SUPFAM" id="SSF53756">
    <property type="entry name" value="UDP-Glycosyltransferase/glycogen phosphorylase"/>
    <property type="match status" value="1"/>
</dbReference>
<dbReference type="PANTHER" id="PTHR42655">
    <property type="entry name" value="GLYCOGEN PHOSPHORYLASE"/>
    <property type="match status" value="1"/>
</dbReference>
<sequence length="553" mass="64097">MSNKLPQAFRHPYAFNPNFETSVAYFCMEYAIDQSLKIYSGGLGFLAGSHMRSAFDQKQNLIGIGILWKYGYYDQFKKEDRKMGVLFQEKLYHFLEDTNIKFTIKIAGNDVWVKAYYLNPKTFGTAPLFLLSTDVPENDYLARSTTFKLYDSDPKAKIAQCMVLGLGGAKLLEELNYDTEVYHFNEAHALSAVFNWLPKMGKEKLKEKLVFTTHTPEEAGNEKHDLNILRELGFFNGLPTERVREFTNTDGFEFNHSLVALKLARKANGVSKLHGEVAQEMWAHYEGICPITHITNAQNKKYWADERIEKARQDNDLNALKARKREMKQYLFDEVANQTGKLFNPDVFTMVWARRFAEYKRADLITRDAERFEELMKNSKYPVQIIFAGKPYPMDYNAIRTYDFLVELSHKYKNMSVLAGYELHLSNKLKDGSDVWLNNPRVTREASGTSGMTAAMNGSINFSTNDGWIREFEEISPESVYTLPIIDHTLPHYDQDKMDLANLYKILENEILPLYYGDNDAWFRKVHKSMSDVVPFFDSDRMASDYYTKLYNI</sequence>
<dbReference type="InterPro" id="IPR052182">
    <property type="entry name" value="Glycogen/Maltodextrin_Phosph"/>
</dbReference>
<keyword evidence="2" id="KW-0808">Transferase</keyword>
<dbReference type="RefSeq" id="WP_119058473.1">
    <property type="nucleotide sequence ID" value="NZ_UNSC01000007.1"/>
</dbReference>
<comment type="similarity">
    <text evidence="1">Belongs to the glycogen phosphorylase family.</text>
</comment>
<gene>
    <name evidence="2" type="primary">malP</name>
    <name evidence="2" type="ORF">SAMEA104719789_01575</name>
</gene>
<reference evidence="2 3" key="1">
    <citation type="submission" date="2018-09" db="EMBL/GenBank/DDBJ databases">
        <authorList>
            <consortium name="Pathogen Informatics"/>
        </authorList>
    </citation>
    <scope>NUCLEOTIDE SEQUENCE [LARGE SCALE GENOMIC DNA]</scope>
    <source>
        <strain evidence="2 3">OH-22767</strain>
    </source>
</reference>
<dbReference type="Gene3D" id="3.40.50.2000">
    <property type="entry name" value="Glycogen Phosphorylase B"/>
    <property type="match status" value="2"/>
</dbReference>
<dbReference type="NCBIfam" id="TIGR02094">
    <property type="entry name" value="more_P_ylases"/>
    <property type="match status" value="2"/>
</dbReference>
<evidence type="ECO:0000313" key="2">
    <source>
        <dbReference type="EMBL" id="SZD74117.1"/>
    </source>
</evidence>
<dbReference type="EC" id="2.4.1.1" evidence="2"/>
<organism evidence="2 3">
    <name type="scientific">Candidatus Ornithobacterium hominis</name>
    <dbReference type="NCBI Taxonomy" id="2497989"/>
    <lineage>
        <taxon>Bacteria</taxon>
        <taxon>Pseudomonadati</taxon>
        <taxon>Bacteroidota</taxon>
        <taxon>Flavobacteriia</taxon>
        <taxon>Flavobacteriales</taxon>
        <taxon>Weeksellaceae</taxon>
        <taxon>Ornithobacterium</taxon>
    </lineage>
</organism>
<name>A0A383U3F5_9FLAO</name>
<evidence type="ECO:0000313" key="3">
    <source>
        <dbReference type="Proteomes" id="UP000262142"/>
    </source>
</evidence>
<dbReference type="PANTHER" id="PTHR42655:SF1">
    <property type="entry name" value="GLYCOGEN PHOSPHORYLASE"/>
    <property type="match status" value="1"/>
</dbReference>
<dbReference type="Pfam" id="PF00343">
    <property type="entry name" value="Phosphorylase"/>
    <property type="match status" value="1"/>
</dbReference>
<accession>A0A383U3F5</accession>
<dbReference type="GO" id="GO:0030170">
    <property type="term" value="F:pyridoxal phosphate binding"/>
    <property type="evidence" value="ECO:0007669"/>
    <property type="project" value="InterPro"/>
</dbReference>
<keyword evidence="2" id="KW-0328">Glycosyltransferase</keyword>
<dbReference type="GO" id="GO:0005975">
    <property type="term" value="P:carbohydrate metabolic process"/>
    <property type="evidence" value="ECO:0007669"/>
    <property type="project" value="InterPro"/>
</dbReference>
<proteinExistence type="inferred from homology"/>
<dbReference type="InterPro" id="IPR000811">
    <property type="entry name" value="Glyco_trans_35"/>
</dbReference>
<evidence type="ECO:0000256" key="1">
    <source>
        <dbReference type="ARBA" id="ARBA00006047"/>
    </source>
</evidence>
<dbReference type="AlphaFoldDB" id="A0A383U3F5"/>
<keyword evidence="3" id="KW-1185">Reference proteome</keyword>
<dbReference type="InterPro" id="IPR011834">
    <property type="entry name" value="Agluc_phsphrylas"/>
</dbReference>
<dbReference type="OrthoDB" id="9760804at2"/>
<dbReference type="EMBL" id="UNSC01000007">
    <property type="protein sequence ID" value="SZD74117.1"/>
    <property type="molecule type" value="Genomic_DNA"/>
</dbReference>
<dbReference type="Proteomes" id="UP000262142">
    <property type="component" value="Unassembled WGS sequence"/>
</dbReference>